<dbReference type="EMBL" id="QUZU01000005">
    <property type="protein sequence ID" value="TFY91039.1"/>
    <property type="molecule type" value="Genomic_DNA"/>
</dbReference>
<evidence type="ECO:0000313" key="3">
    <source>
        <dbReference type="Proteomes" id="UP000297391"/>
    </source>
</evidence>
<feature type="transmembrane region" description="Helical" evidence="1">
    <location>
        <begin position="37"/>
        <end position="57"/>
    </location>
</feature>
<dbReference type="AlphaFoldDB" id="A0A4Z0AXX2"/>
<keyword evidence="1" id="KW-1133">Transmembrane helix</keyword>
<proteinExistence type="predicted"/>
<keyword evidence="3" id="KW-1185">Reference proteome</keyword>
<feature type="transmembrane region" description="Helical" evidence="1">
    <location>
        <begin position="6"/>
        <end position="25"/>
    </location>
</feature>
<gene>
    <name evidence="2" type="ORF">DYL59_05945</name>
</gene>
<accession>A0A4Z0AXX2</accession>
<reference evidence="2 3" key="1">
    <citation type="journal article" date="2019" name="Syst. Appl. Microbiol.">
        <title>New species of pathogenic Pseudomonas isolated from citrus in Tunisia: Proposal of Pseudomonas kairouanensis sp. nov. and Pseudomonas nabeulensis sp. nov.</title>
        <authorList>
            <person name="Oueslati M."/>
            <person name="Mulet M."/>
            <person name="Gomila M."/>
            <person name="Berge O."/>
            <person name="Hajlaoui M.R."/>
            <person name="Lalucat J."/>
            <person name="Sadfi-Zouaoui N."/>
            <person name="Garcia-Valdes E."/>
        </authorList>
    </citation>
    <scope>NUCLEOTIDE SEQUENCE [LARGE SCALE GENOMIC DNA]</scope>
    <source>
        <strain evidence="2 3">KC12</strain>
    </source>
</reference>
<name>A0A4Z0AXX2_9PSED</name>
<comment type="caution">
    <text evidence="2">The sequence shown here is derived from an EMBL/GenBank/DDBJ whole genome shotgun (WGS) entry which is preliminary data.</text>
</comment>
<evidence type="ECO:0000256" key="1">
    <source>
        <dbReference type="SAM" id="Phobius"/>
    </source>
</evidence>
<protein>
    <submittedName>
        <fullName evidence="2">Uncharacterized protein</fullName>
    </submittedName>
</protein>
<organism evidence="2 3">
    <name type="scientific">Pseudomonas kairouanensis</name>
    <dbReference type="NCBI Taxonomy" id="2293832"/>
    <lineage>
        <taxon>Bacteria</taxon>
        <taxon>Pseudomonadati</taxon>
        <taxon>Pseudomonadota</taxon>
        <taxon>Gammaproteobacteria</taxon>
        <taxon>Pseudomonadales</taxon>
        <taxon>Pseudomonadaceae</taxon>
        <taxon>Pseudomonas</taxon>
    </lineage>
</organism>
<keyword evidence="1" id="KW-0472">Membrane</keyword>
<dbReference type="Proteomes" id="UP000297391">
    <property type="component" value="Unassembled WGS sequence"/>
</dbReference>
<sequence length="80" mass="8466">MSKQALVSIVIISAIDWMPVSYDIFMPSHVVMVTEDGMRKLSLLGLLVVLAVSPLYAMGCPKGTHPVGGTGSHHKGGTCQ</sequence>
<keyword evidence="1" id="KW-0812">Transmembrane</keyword>
<evidence type="ECO:0000313" key="2">
    <source>
        <dbReference type="EMBL" id="TFY91039.1"/>
    </source>
</evidence>